<name>A0ABR3YZ97_9PEZI</name>
<keyword evidence="6" id="KW-1185">Reference proteome</keyword>
<protein>
    <recommendedName>
        <fullName evidence="4">Methyltransferase domain-containing protein</fullName>
    </recommendedName>
</protein>
<dbReference type="InterPro" id="IPR041698">
    <property type="entry name" value="Methyltransf_25"/>
</dbReference>
<evidence type="ECO:0000313" key="5">
    <source>
        <dbReference type="EMBL" id="KAL1893709.1"/>
    </source>
</evidence>
<evidence type="ECO:0000256" key="3">
    <source>
        <dbReference type="SAM" id="MobiDB-lite"/>
    </source>
</evidence>
<comment type="caution">
    <text evidence="5">The sequence shown here is derived from an EMBL/GenBank/DDBJ whole genome shotgun (WGS) entry which is preliminary data.</text>
</comment>
<dbReference type="Pfam" id="PF13649">
    <property type="entry name" value="Methyltransf_25"/>
    <property type="match status" value="1"/>
</dbReference>
<dbReference type="Proteomes" id="UP001583186">
    <property type="component" value="Unassembled WGS sequence"/>
</dbReference>
<accession>A0ABR3YZ97</accession>
<evidence type="ECO:0000256" key="1">
    <source>
        <dbReference type="ARBA" id="ARBA00022603"/>
    </source>
</evidence>
<proteinExistence type="predicted"/>
<evidence type="ECO:0000256" key="2">
    <source>
        <dbReference type="ARBA" id="ARBA00022679"/>
    </source>
</evidence>
<feature type="compositionally biased region" description="Polar residues" evidence="3">
    <location>
        <begin position="42"/>
        <end position="51"/>
    </location>
</feature>
<evidence type="ECO:0000313" key="6">
    <source>
        <dbReference type="Proteomes" id="UP001583186"/>
    </source>
</evidence>
<gene>
    <name evidence="5" type="ORF">Sste5346_006208</name>
</gene>
<feature type="compositionally biased region" description="Low complexity" evidence="3">
    <location>
        <begin position="52"/>
        <end position="75"/>
    </location>
</feature>
<dbReference type="EMBL" id="JAWCUI010000036">
    <property type="protein sequence ID" value="KAL1893709.1"/>
    <property type="molecule type" value="Genomic_DNA"/>
</dbReference>
<organism evidence="5 6">
    <name type="scientific">Sporothrix stenoceras</name>
    <dbReference type="NCBI Taxonomy" id="5173"/>
    <lineage>
        <taxon>Eukaryota</taxon>
        <taxon>Fungi</taxon>
        <taxon>Dikarya</taxon>
        <taxon>Ascomycota</taxon>
        <taxon>Pezizomycotina</taxon>
        <taxon>Sordariomycetes</taxon>
        <taxon>Sordariomycetidae</taxon>
        <taxon>Ophiostomatales</taxon>
        <taxon>Ophiostomataceae</taxon>
        <taxon>Sporothrix</taxon>
    </lineage>
</organism>
<feature type="region of interest" description="Disordered" evidence="3">
    <location>
        <begin position="29"/>
        <end position="83"/>
    </location>
</feature>
<dbReference type="CDD" id="cd02440">
    <property type="entry name" value="AdoMet_MTases"/>
    <property type="match status" value="1"/>
</dbReference>
<keyword evidence="1" id="KW-0489">Methyltransferase</keyword>
<evidence type="ECO:0000259" key="4">
    <source>
        <dbReference type="Pfam" id="PF13649"/>
    </source>
</evidence>
<keyword evidence="2" id="KW-0808">Transferase</keyword>
<dbReference type="PANTHER" id="PTHR43861">
    <property type="entry name" value="TRANS-ACONITATE 2-METHYLTRANSFERASE-RELATED"/>
    <property type="match status" value="1"/>
</dbReference>
<reference evidence="5 6" key="1">
    <citation type="journal article" date="2024" name="IMA Fungus">
        <title>IMA Genome - F19 : A genome assembly and annotation guide to empower mycologists, including annotated draft genome sequences of Ceratocystis pirilliformis, Diaporthe australafricana, Fusarium ophioides, Paecilomyces lecythidis, and Sporothrix stenoceras.</title>
        <authorList>
            <person name="Aylward J."/>
            <person name="Wilson A.M."/>
            <person name="Visagie C.M."/>
            <person name="Spraker J."/>
            <person name="Barnes I."/>
            <person name="Buitendag C."/>
            <person name="Ceriani C."/>
            <person name="Del Mar Angel L."/>
            <person name="du Plessis D."/>
            <person name="Fuchs T."/>
            <person name="Gasser K."/>
            <person name="Kramer D."/>
            <person name="Li W."/>
            <person name="Munsamy K."/>
            <person name="Piso A."/>
            <person name="Price J.L."/>
            <person name="Sonnekus B."/>
            <person name="Thomas C."/>
            <person name="van der Nest A."/>
            <person name="van Dijk A."/>
            <person name="van Heerden A."/>
            <person name="van Vuuren N."/>
            <person name="Yilmaz N."/>
            <person name="Duong T.A."/>
            <person name="van der Merwe N.A."/>
            <person name="Wingfield M.J."/>
            <person name="Wingfield B.D."/>
        </authorList>
    </citation>
    <scope>NUCLEOTIDE SEQUENCE [LARGE SCALE GENOMIC DNA]</scope>
    <source>
        <strain evidence="5 6">CMW 5346</strain>
    </source>
</reference>
<dbReference type="SUPFAM" id="SSF53335">
    <property type="entry name" value="S-adenosyl-L-methionine-dependent methyltransferases"/>
    <property type="match status" value="1"/>
</dbReference>
<dbReference type="Gene3D" id="3.40.50.150">
    <property type="entry name" value="Vaccinia Virus protein VP39"/>
    <property type="match status" value="1"/>
</dbReference>
<feature type="domain" description="Methyltransferase" evidence="4">
    <location>
        <begin position="128"/>
        <end position="226"/>
    </location>
</feature>
<dbReference type="InterPro" id="IPR029063">
    <property type="entry name" value="SAM-dependent_MTases_sf"/>
</dbReference>
<sequence length="310" mass="32348">MGFDVSHLSRSSSAFFASIIAFLSNLLSRSPRTPDTKDQPASEVSQISPSDKNNAADAKDATAAATVTEGTGTSTPEEEPTKSLTAAEAFDSVGPAYEDAFKGLPTQAAAIDWLVDHLKENKVEKGKIVDVGCGTGRPACSVLADAGHDVLGIDISEAMLTAARERVPNARFELVDVRPFIERETAAGKQGTLDAVTVFFSLIAGVTQDDIRAVLAGLAGLLKPGGFLVFSTVPIPVNNAAIKWMGRPVVVSSLSPEEGVAAVKAAGLDVKYDAVTKFTPKGADAGICAADEVWEESHLFVYAQKPAATA</sequence>
<dbReference type="PANTHER" id="PTHR43861:SF1">
    <property type="entry name" value="TRANS-ACONITATE 2-METHYLTRANSFERASE"/>
    <property type="match status" value="1"/>
</dbReference>